<comment type="caution">
    <text evidence="2">The sequence shown here is derived from an EMBL/GenBank/DDBJ whole genome shotgun (WGS) entry which is preliminary data.</text>
</comment>
<dbReference type="Pfam" id="PF06527">
    <property type="entry name" value="TniQ"/>
    <property type="match status" value="1"/>
</dbReference>
<organism evidence="2 3">
    <name type="scientific">Rhizobium mesosinicum</name>
    <dbReference type="NCBI Taxonomy" id="335017"/>
    <lineage>
        <taxon>Bacteria</taxon>
        <taxon>Pseudomonadati</taxon>
        <taxon>Pseudomonadota</taxon>
        <taxon>Alphaproteobacteria</taxon>
        <taxon>Hyphomicrobiales</taxon>
        <taxon>Rhizobiaceae</taxon>
        <taxon>Rhizobium/Agrobacterium group</taxon>
        <taxon>Rhizobium</taxon>
    </lineage>
</organism>
<sequence>MSSLLKVPFFDDETFNSFLSRMARANGRRRLEGFLYDIGLNPAKLNKGALDEIEEVARMFSMPLNLLTHRAVRVAADKSLDFLGERFSPLSLQRAHFRVCPSCLAQDDKDERRMPGTRRYIRNAWTIPSVMACTRHSCELVLLQSRSTDIPDFNLALEAAGDLLRLERENGEPLPATPFERFVDDRLIGKRQHGELLDQLPLPVAIDLCELFGMAARHGRNFNLRSTGPMDLRNAASRGFDVFNSGEQGIYNLLDRLVQEKSVHSTRGGRGLYGSLYFTLDKPWRGAEYDGIRETIRKHALDTQAVLPTSRVFGKTDESDWRSVTNLHAGTGLGVSTINRLLAKHYEKPWHGGADRLVNGKAVERLLEQFRDAVYLPEVANLLGWNISECRRLAALGILKPVVPKVQGGTIPRYDRKAVIALKANLVVRSTSIDSTLVSLRQLSQTIESGRDEVLRAVFDGRLTRLSYSETPYLLESVKVHLVEIMEVLPDLGIARSSFIRRLGLPLVTLSRLIHNGIIPSFGPSNRVLKAGAIAAFNRTYVSSALLKRETGLTRGQVTRLVSVGSLTYAFPVAEVGSHIFFRRDVSNLASDNGLKALPFEKEQ</sequence>
<dbReference type="Proteomes" id="UP000717752">
    <property type="component" value="Unassembled WGS sequence"/>
</dbReference>
<keyword evidence="3" id="KW-1185">Reference proteome</keyword>
<accession>A0ABS7GMH2</accession>
<protein>
    <submittedName>
        <fullName evidence="2">TniQ family protein</fullName>
    </submittedName>
</protein>
<evidence type="ECO:0000313" key="2">
    <source>
        <dbReference type="EMBL" id="MBW9051164.1"/>
    </source>
</evidence>
<dbReference type="InterPro" id="IPR009492">
    <property type="entry name" value="TniQ"/>
</dbReference>
<dbReference type="RefSeq" id="WP_220332700.1">
    <property type="nucleotide sequence ID" value="NZ_JAEUAK010000001.1"/>
</dbReference>
<name>A0ABS7GMH2_9HYPH</name>
<feature type="domain" description="TniQ" evidence="1">
    <location>
        <begin position="6"/>
        <end position="140"/>
    </location>
</feature>
<evidence type="ECO:0000259" key="1">
    <source>
        <dbReference type="Pfam" id="PF06527"/>
    </source>
</evidence>
<dbReference type="EMBL" id="JAEUAK010000001">
    <property type="protein sequence ID" value="MBW9051164.1"/>
    <property type="molecule type" value="Genomic_DNA"/>
</dbReference>
<proteinExistence type="predicted"/>
<gene>
    <name evidence="2" type="ORF">JNB85_01910</name>
</gene>
<evidence type="ECO:0000313" key="3">
    <source>
        <dbReference type="Proteomes" id="UP000717752"/>
    </source>
</evidence>
<reference evidence="2 3" key="1">
    <citation type="journal article" date="2021" name="MBio">
        <title>Poor Competitiveness of Bradyrhizobium in Pigeon Pea Root Colonization in Indian Soils.</title>
        <authorList>
            <person name="Chalasani D."/>
            <person name="Basu A."/>
            <person name="Pullabhotla S.V.S.R.N."/>
            <person name="Jorrin B."/>
            <person name="Neal A.L."/>
            <person name="Poole P.S."/>
            <person name="Podile A.R."/>
            <person name="Tkacz A."/>
        </authorList>
    </citation>
    <scope>NUCLEOTIDE SEQUENCE [LARGE SCALE GENOMIC DNA]</scope>
    <source>
        <strain evidence="2 3">HU56</strain>
    </source>
</reference>